<dbReference type="Proteomes" id="UP000034881">
    <property type="component" value="Unassembled WGS sequence"/>
</dbReference>
<proteinExistence type="predicted"/>
<dbReference type="SUPFAM" id="SSF51905">
    <property type="entry name" value="FAD/NAD(P)-binding domain"/>
    <property type="match status" value="1"/>
</dbReference>
<evidence type="ECO:0000313" key="2">
    <source>
        <dbReference type="EMBL" id="KKR42695.1"/>
    </source>
</evidence>
<dbReference type="NCBIfam" id="NF005560">
    <property type="entry name" value="PRK07233.1"/>
    <property type="match status" value="1"/>
</dbReference>
<dbReference type="InterPro" id="IPR050464">
    <property type="entry name" value="Zeta_carotene_desat/Oxidored"/>
</dbReference>
<dbReference type="PRINTS" id="PR00419">
    <property type="entry name" value="ADXRDTASE"/>
</dbReference>
<dbReference type="PANTHER" id="PTHR42923:SF46">
    <property type="entry name" value="AMINE OXIDASE"/>
    <property type="match status" value="1"/>
</dbReference>
<dbReference type="Pfam" id="PF01593">
    <property type="entry name" value="Amino_oxidase"/>
    <property type="match status" value="1"/>
</dbReference>
<name>A0A0G0T6E6_9BACT</name>
<evidence type="ECO:0000259" key="1">
    <source>
        <dbReference type="Pfam" id="PF01593"/>
    </source>
</evidence>
<dbReference type="EMBL" id="LBYB01000001">
    <property type="protein sequence ID" value="KKR42695.1"/>
    <property type="molecule type" value="Genomic_DNA"/>
</dbReference>
<reference evidence="2 3" key="1">
    <citation type="journal article" date="2015" name="Nature">
        <title>rRNA introns, odd ribosomes, and small enigmatic genomes across a large radiation of phyla.</title>
        <authorList>
            <person name="Brown C.T."/>
            <person name="Hug L.A."/>
            <person name="Thomas B.C."/>
            <person name="Sharon I."/>
            <person name="Castelle C.J."/>
            <person name="Singh A."/>
            <person name="Wilkins M.J."/>
            <person name="Williams K.H."/>
            <person name="Banfield J.F."/>
        </authorList>
    </citation>
    <scope>NUCLEOTIDE SEQUENCE [LARGE SCALE GENOMIC DNA]</scope>
</reference>
<gene>
    <name evidence="2" type="ORF">UT77_C0001G0146</name>
</gene>
<organism evidence="2 3">
    <name type="scientific">Candidatus Daviesbacteria bacterium GW2011_GWC2_40_12</name>
    <dbReference type="NCBI Taxonomy" id="1618431"/>
    <lineage>
        <taxon>Bacteria</taxon>
        <taxon>Candidatus Daviesiibacteriota</taxon>
    </lineage>
</organism>
<dbReference type="Gene3D" id="3.50.50.60">
    <property type="entry name" value="FAD/NAD(P)-binding domain"/>
    <property type="match status" value="1"/>
</dbReference>
<comment type="caution">
    <text evidence="2">The sequence shown here is derived from an EMBL/GenBank/DDBJ whole genome shotgun (WGS) entry which is preliminary data.</text>
</comment>
<evidence type="ECO:0000313" key="3">
    <source>
        <dbReference type="Proteomes" id="UP000034881"/>
    </source>
</evidence>
<protein>
    <recommendedName>
        <fullName evidence="1">Amine oxidase domain-containing protein</fullName>
    </recommendedName>
</protein>
<feature type="domain" description="Amine oxidase" evidence="1">
    <location>
        <begin position="10"/>
        <end position="393"/>
    </location>
</feature>
<dbReference type="InterPro" id="IPR036188">
    <property type="entry name" value="FAD/NAD-bd_sf"/>
</dbReference>
<dbReference type="GO" id="GO:0016491">
    <property type="term" value="F:oxidoreductase activity"/>
    <property type="evidence" value="ECO:0007669"/>
    <property type="project" value="InterPro"/>
</dbReference>
<dbReference type="PANTHER" id="PTHR42923">
    <property type="entry name" value="PROTOPORPHYRINOGEN OXIDASE"/>
    <property type="match status" value="1"/>
</dbReference>
<dbReference type="InterPro" id="IPR002937">
    <property type="entry name" value="Amino_oxidase"/>
</dbReference>
<dbReference type="AlphaFoldDB" id="A0A0G0T6E6"/>
<accession>A0A0G0T6E6</accession>
<sequence length="421" mass="48437">MKIAIIGAGFTGLVAGLRLLQKGHSVYIFEKEMSAGGLASGFKKKSWDWALEKSYHHWFTNDDKILALAKELNYKVVVKKPHTDILINDKILPLDNGISLILFSGLPLLSRIRVGLSLAYFKLLNNYKRLENKLALKWIEQWMGKKATKLIWEPLFYGKFGSYKNTISLSWFWARIKKRTASLAYPQKGFKNFTDEIVREIEKLGGEINFKSEVKSINSSKNSCSLQTPKNIFKFDKIICTSPSPVFTGIAPNLPQKYVEKIGIIQHLDALNLILVLKKSFLKNTYWLNIARKEFPFLVLVEHTNFINPTHYNNQHIVYIGNYLPKDHPYLKMTGNQLLKLFNDYLLKLNPNFQENLISVHKFVSSFAQPIVALKHSRHIPKFQTPLKNIYLANLDMVYPWDRGTNYAADLGEKIAKLLTK</sequence>